<keyword evidence="3" id="KW-1185">Reference proteome</keyword>
<feature type="compositionally biased region" description="Polar residues" evidence="1">
    <location>
        <begin position="124"/>
        <end position="153"/>
    </location>
</feature>
<protein>
    <submittedName>
        <fullName evidence="2">Uncharacterized protein</fullName>
    </submittedName>
</protein>
<evidence type="ECO:0000313" key="3">
    <source>
        <dbReference type="Proteomes" id="UP000543642"/>
    </source>
</evidence>
<feature type="compositionally biased region" description="Polar residues" evidence="1">
    <location>
        <begin position="197"/>
        <end position="207"/>
    </location>
</feature>
<sequence>MVKDVIAVRQPPKLTPFDEQTFGNVSQMIKASLPYMSRHSARPMAMMARFMELQNTLRYFRHPEPIQACGIGTRRPTPEEMLGDLRKYCGGKEAKTIDSLLNLLRFGKLYEKFKDMENSPDVLQHTSPMNSGGTQTFTSNLHGGDPMQSSFNPEQLLKNINPELLKNFDMNKFGQLMEAVNSGNFQNFQAQPAPPNFSGQNQNSAQKNPAPQNQTSQNPPPSGFDEERLKALLTPEQLKLYESLKRSMT</sequence>
<evidence type="ECO:0000313" key="2">
    <source>
        <dbReference type="EMBL" id="MBB5265118.1"/>
    </source>
</evidence>
<dbReference type="Proteomes" id="UP000543642">
    <property type="component" value="Unassembled WGS sequence"/>
</dbReference>
<gene>
    <name evidence="2" type="ORF">HNP82_002257</name>
</gene>
<accession>A0A7W8M5D1</accession>
<dbReference type="RefSeq" id="WP_183774640.1">
    <property type="nucleotide sequence ID" value="NZ_CAWVEG010000122.1"/>
</dbReference>
<feature type="compositionally biased region" description="Low complexity" evidence="1">
    <location>
        <begin position="208"/>
        <end position="217"/>
    </location>
</feature>
<feature type="region of interest" description="Disordered" evidence="1">
    <location>
        <begin position="120"/>
        <end position="153"/>
    </location>
</feature>
<proteinExistence type="predicted"/>
<organism evidence="2 3">
    <name type="scientific">Catenibacillus scindens</name>
    <dbReference type="NCBI Taxonomy" id="673271"/>
    <lineage>
        <taxon>Bacteria</taxon>
        <taxon>Bacillati</taxon>
        <taxon>Bacillota</taxon>
        <taxon>Clostridia</taxon>
        <taxon>Lachnospirales</taxon>
        <taxon>Lachnospiraceae</taxon>
        <taxon>Catenibacillus</taxon>
    </lineage>
</organism>
<dbReference type="EMBL" id="JACHFW010000009">
    <property type="protein sequence ID" value="MBB5265118.1"/>
    <property type="molecule type" value="Genomic_DNA"/>
</dbReference>
<name>A0A7W8M5D1_9FIRM</name>
<feature type="region of interest" description="Disordered" evidence="1">
    <location>
        <begin position="186"/>
        <end position="228"/>
    </location>
</feature>
<comment type="caution">
    <text evidence="2">The sequence shown here is derived from an EMBL/GenBank/DDBJ whole genome shotgun (WGS) entry which is preliminary data.</text>
</comment>
<evidence type="ECO:0000256" key="1">
    <source>
        <dbReference type="SAM" id="MobiDB-lite"/>
    </source>
</evidence>
<dbReference type="AlphaFoldDB" id="A0A7W8M5D1"/>
<reference evidence="2 3" key="1">
    <citation type="submission" date="2020-08" db="EMBL/GenBank/DDBJ databases">
        <title>Genomic Encyclopedia of Type Strains, Phase IV (KMG-IV): sequencing the most valuable type-strain genomes for metagenomic binning, comparative biology and taxonomic classification.</title>
        <authorList>
            <person name="Goeker M."/>
        </authorList>
    </citation>
    <scope>NUCLEOTIDE SEQUENCE [LARGE SCALE GENOMIC DNA]</scope>
    <source>
        <strain evidence="2 3">DSM 106146</strain>
    </source>
</reference>